<protein>
    <recommendedName>
        <fullName evidence="3">DnaJ homolog subfamily C member 22</fullName>
    </recommendedName>
</protein>
<dbReference type="PANTHER" id="PTHR44733">
    <property type="entry name" value="DNAJ HOMOLOG SUBFAMILY C MEMBER 22"/>
    <property type="match status" value="1"/>
</dbReference>
<dbReference type="Ensembl" id="ENSGAGT00000015145.1">
    <property type="protein sequence ID" value="ENSGAGP00000013231.1"/>
    <property type="gene ID" value="ENSGAGG00000010129.1"/>
</dbReference>
<reference evidence="9" key="3">
    <citation type="submission" date="2025-09" db="UniProtKB">
        <authorList>
            <consortium name="Ensembl"/>
        </authorList>
    </citation>
    <scope>IDENTIFICATION</scope>
</reference>
<dbReference type="PANTHER" id="PTHR44733:SF1">
    <property type="entry name" value="DNAJ HOMOLOG SUBFAMILY C MEMBER 22"/>
    <property type="match status" value="1"/>
</dbReference>
<dbReference type="SMART" id="SM00271">
    <property type="entry name" value="DnaJ"/>
    <property type="match status" value="1"/>
</dbReference>
<evidence type="ECO:0000256" key="7">
    <source>
        <dbReference type="SAM" id="Phobius"/>
    </source>
</evidence>
<keyword evidence="5 7" id="KW-1133">Transmembrane helix</keyword>
<name>A0A452HEH9_9SAUR</name>
<feature type="transmembrane region" description="Helical" evidence="7">
    <location>
        <begin position="32"/>
        <end position="50"/>
    </location>
</feature>
<proteinExistence type="predicted"/>
<dbReference type="SUPFAM" id="SSF46565">
    <property type="entry name" value="Chaperone J-domain"/>
    <property type="match status" value="1"/>
</dbReference>
<comment type="function">
    <text evidence="1">May function as a co-chaperone.</text>
</comment>
<dbReference type="GO" id="GO:0016020">
    <property type="term" value="C:membrane"/>
    <property type="evidence" value="ECO:0007669"/>
    <property type="project" value="UniProtKB-SubCell"/>
</dbReference>
<dbReference type="STRING" id="38772.ENSGAGP00000013231"/>
<evidence type="ECO:0000313" key="9">
    <source>
        <dbReference type="Ensembl" id="ENSGAGP00000013231.1"/>
    </source>
</evidence>
<reference evidence="9" key="2">
    <citation type="submission" date="2025-08" db="UniProtKB">
        <authorList>
            <consortium name="Ensembl"/>
        </authorList>
    </citation>
    <scope>IDENTIFICATION</scope>
</reference>
<dbReference type="Gene3D" id="1.10.287.110">
    <property type="entry name" value="DnaJ domain"/>
    <property type="match status" value="1"/>
</dbReference>
<keyword evidence="6 7" id="KW-0472">Membrane</keyword>
<accession>A0A452HEH9</accession>
<evidence type="ECO:0000256" key="1">
    <source>
        <dbReference type="ARBA" id="ARBA00002080"/>
    </source>
</evidence>
<dbReference type="CDD" id="cd06257">
    <property type="entry name" value="DnaJ"/>
    <property type="match status" value="1"/>
</dbReference>
<feature type="domain" description="J" evidence="8">
    <location>
        <begin position="277"/>
        <end position="339"/>
    </location>
</feature>
<feature type="transmembrane region" description="Helical" evidence="7">
    <location>
        <begin position="182"/>
        <end position="206"/>
    </location>
</feature>
<dbReference type="InterPro" id="IPR001623">
    <property type="entry name" value="DnaJ_domain"/>
</dbReference>
<reference evidence="10" key="1">
    <citation type="journal article" date="2017" name="PLoS ONE">
        <title>The Agassiz's desert tortoise genome provides a resource for the conservation of a threatened species.</title>
        <authorList>
            <person name="Tollis M."/>
            <person name="DeNardo D.F."/>
            <person name="Cornelius J.A."/>
            <person name="Dolby G.A."/>
            <person name="Edwards T."/>
            <person name="Henen B.T."/>
            <person name="Karl A.E."/>
            <person name="Murphy R.W."/>
            <person name="Kusumi K."/>
        </authorList>
    </citation>
    <scope>NUCLEOTIDE SEQUENCE [LARGE SCALE GENOMIC DNA]</scope>
</reference>
<feature type="transmembrane region" description="Helical" evidence="7">
    <location>
        <begin position="105"/>
        <end position="124"/>
    </location>
</feature>
<feature type="transmembrane region" description="Helical" evidence="7">
    <location>
        <begin position="218"/>
        <end position="238"/>
    </location>
</feature>
<evidence type="ECO:0000256" key="3">
    <source>
        <dbReference type="ARBA" id="ARBA00020945"/>
    </source>
</evidence>
<evidence type="ECO:0000256" key="5">
    <source>
        <dbReference type="ARBA" id="ARBA00022989"/>
    </source>
</evidence>
<dbReference type="PRINTS" id="PR00625">
    <property type="entry name" value="JDOMAIN"/>
</dbReference>
<dbReference type="AlphaFoldDB" id="A0A452HEH9"/>
<feature type="transmembrane region" description="Helical" evidence="7">
    <location>
        <begin position="80"/>
        <end position="98"/>
    </location>
</feature>
<evidence type="ECO:0000256" key="6">
    <source>
        <dbReference type="ARBA" id="ARBA00023136"/>
    </source>
</evidence>
<evidence type="ECO:0000313" key="10">
    <source>
        <dbReference type="Proteomes" id="UP000291020"/>
    </source>
</evidence>
<feature type="transmembrane region" description="Helical" evidence="7">
    <location>
        <begin position="144"/>
        <end position="162"/>
    </location>
</feature>
<dbReference type="Proteomes" id="UP000291020">
    <property type="component" value="Unassembled WGS sequence"/>
</dbReference>
<keyword evidence="10" id="KW-1185">Reference proteome</keyword>
<evidence type="ECO:0000259" key="8">
    <source>
        <dbReference type="PROSITE" id="PS50076"/>
    </source>
</evidence>
<organism evidence="9 10">
    <name type="scientific">Gopherus agassizii</name>
    <name type="common">Agassiz's desert tortoise</name>
    <dbReference type="NCBI Taxonomy" id="38772"/>
    <lineage>
        <taxon>Eukaryota</taxon>
        <taxon>Metazoa</taxon>
        <taxon>Chordata</taxon>
        <taxon>Craniata</taxon>
        <taxon>Vertebrata</taxon>
        <taxon>Euteleostomi</taxon>
        <taxon>Archelosauria</taxon>
        <taxon>Testudinata</taxon>
        <taxon>Testudines</taxon>
        <taxon>Cryptodira</taxon>
        <taxon>Durocryptodira</taxon>
        <taxon>Testudinoidea</taxon>
        <taxon>Testudinidae</taxon>
        <taxon>Gopherus</taxon>
    </lineage>
</organism>
<feature type="transmembrane region" description="Helical" evidence="7">
    <location>
        <begin position="6"/>
        <end position="25"/>
    </location>
</feature>
<evidence type="ECO:0000256" key="4">
    <source>
        <dbReference type="ARBA" id="ARBA00022692"/>
    </source>
</evidence>
<dbReference type="InterPro" id="IPR036869">
    <property type="entry name" value="J_dom_sf"/>
</dbReference>
<comment type="subcellular location">
    <subcellularLocation>
        <location evidence="2">Membrane</location>
        <topology evidence="2">Multi-pass membrane protein</topology>
    </subcellularLocation>
</comment>
<evidence type="ECO:0000256" key="2">
    <source>
        <dbReference type="ARBA" id="ARBA00004141"/>
    </source>
</evidence>
<sequence length="339" mass="37755">MAKRLLVTYALWALGGPVGLHHVYLGRDSHALLWMLTLGGFGVGWLWEFWQLPGWVARANDARELQPRSPEPPALSPVRFFGQVLVGIYFGLVALIGLSSLAGFYLLALPLAVGLGVHVVSSVGDQTSDLRSTLVAAFLTSPVFYGHALAILPISLTASVTAQQCRRYKPCRGPRKTLRARLYHLGLAYLAFTTPLAYCAFCNTAATARYLADAIGAVLGWLSFFPTLGSFLEQLLLLPYCAWRLLMEGAGFGAGYFQVWEKVYEFVQSFQSERQQLAYKVLGLRDGAPVEEIHKSYRDLVKLWHPDHNRHRAEEAERQFIEVQAAYESLMHSRKAKPA</sequence>
<dbReference type="InterPro" id="IPR007829">
    <property type="entry name" value="TM2"/>
</dbReference>
<dbReference type="Pfam" id="PF00226">
    <property type="entry name" value="DnaJ"/>
    <property type="match status" value="1"/>
</dbReference>
<dbReference type="Pfam" id="PF05154">
    <property type="entry name" value="TM2"/>
    <property type="match status" value="1"/>
</dbReference>
<dbReference type="PROSITE" id="PS50076">
    <property type="entry name" value="DNAJ_2"/>
    <property type="match status" value="1"/>
</dbReference>
<keyword evidence="4 7" id="KW-0812">Transmembrane</keyword>